<dbReference type="Proteomes" id="UP000253958">
    <property type="component" value="Chromosome"/>
</dbReference>
<dbReference type="GO" id="GO:0003677">
    <property type="term" value="F:DNA binding"/>
    <property type="evidence" value="ECO:0007669"/>
    <property type="project" value="InterPro"/>
</dbReference>
<dbReference type="PANTHER" id="PTHR30015:SF7">
    <property type="entry name" value="TYPE IV METHYL-DIRECTED RESTRICTION ENZYME ECOKMRR"/>
    <property type="match status" value="1"/>
</dbReference>
<evidence type="ECO:0000313" key="3">
    <source>
        <dbReference type="EMBL" id="AXH93791.1"/>
    </source>
</evidence>
<evidence type="ECO:0000313" key="4">
    <source>
        <dbReference type="Proteomes" id="UP000253958"/>
    </source>
</evidence>
<accession>A0A6N3K715</accession>
<feature type="region of interest" description="Disordered" evidence="1">
    <location>
        <begin position="1"/>
        <end position="26"/>
    </location>
</feature>
<reference evidence="3 4" key="2">
    <citation type="submission" date="2018-08" db="EMBL/GenBank/DDBJ databases">
        <title>Streptomyces kandeliansis sp. nov., an endophytic bacterium isolated from mangrove plant.</title>
        <authorList>
            <person name="Wang R."/>
        </authorList>
    </citation>
    <scope>NUCLEOTIDE SEQUENCE [LARGE SCALE GENOMIC DNA]</scope>
    <source>
        <strain evidence="4">H14(2018)</strain>
    </source>
</reference>
<dbReference type="InterPro" id="IPR007560">
    <property type="entry name" value="Restrct_endonuc_IV_Mrr"/>
</dbReference>
<evidence type="ECO:0000259" key="2">
    <source>
        <dbReference type="Pfam" id="PF04471"/>
    </source>
</evidence>
<keyword evidence="3" id="KW-0255">Endonuclease</keyword>
<dbReference type="AlphaFoldDB" id="A0A6N3K715"/>
<dbReference type="InterPro" id="IPR011856">
    <property type="entry name" value="tRNA_endonuc-like_dom_sf"/>
</dbReference>
<gene>
    <name evidence="3" type="ORF">DVH21_30020</name>
</gene>
<dbReference type="GO" id="GO:0015666">
    <property type="term" value="F:restriction endodeoxyribonuclease activity"/>
    <property type="evidence" value="ECO:0007669"/>
    <property type="project" value="TreeGrafter"/>
</dbReference>
<keyword evidence="3" id="KW-0378">Hydrolase</keyword>
<sequence>MPPSPPWSVARPRPTSQHPSDASDSVSRIWSLPPAWNIWPVLHAGRAALTREGVSVTPRVWLVRAGRHGERAGWALDNQVAGGGFREVDDLTQATTRNAVASRVRAGFPEAKPNLVANYTGQLWALRERIAVGDIVVMPMKTSGQIALGKVVDGYRHLTDPDPERRHVRPVHWLRTDVPRTAIKQDLLYTLGAFLTICEVSRNDGAWRMTQVLKSGHDPGARPAVGASAAAASDVPQAGDVEADASPAVDVERYARDRITSTVIEHYAGHKLEHLVAAVLRAEGFSCTVTKASGDGGVDVFAGRGPFGLDSPRLVVQVKSDATPVGVDVVQKLQGALSSHGADQALLVAWGGINGHARALLINQHFRIRVWDADDLIDAVCRNYLRLPDELRAELPLKQVWVLVEEETP</sequence>
<feature type="domain" description="Restriction endonuclease type IV Mrr" evidence="2">
    <location>
        <begin position="268"/>
        <end position="379"/>
    </location>
</feature>
<dbReference type="SUPFAM" id="SSF52980">
    <property type="entry name" value="Restriction endonuclease-like"/>
    <property type="match status" value="1"/>
</dbReference>
<dbReference type="Gene3D" id="3.40.1350.10">
    <property type="match status" value="1"/>
</dbReference>
<organism evidence="3 4">
    <name type="scientific">Micromonospora aurantiaca</name>
    <name type="common">nom. illeg.</name>
    <dbReference type="NCBI Taxonomy" id="47850"/>
    <lineage>
        <taxon>Bacteria</taxon>
        <taxon>Bacillati</taxon>
        <taxon>Actinomycetota</taxon>
        <taxon>Actinomycetes</taxon>
        <taxon>Micromonosporales</taxon>
        <taxon>Micromonosporaceae</taxon>
        <taxon>Micromonospora</taxon>
    </lineage>
</organism>
<feature type="compositionally biased region" description="Polar residues" evidence="1">
    <location>
        <begin position="14"/>
        <end position="26"/>
    </location>
</feature>
<dbReference type="EMBL" id="CP031263">
    <property type="protein sequence ID" value="AXH93791.1"/>
    <property type="molecule type" value="Genomic_DNA"/>
</dbReference>
<proteinExistence type="predicted"/>
<name>A0A6N3K715_9ACTN</name>
<dbReference type="InterPro" id="IPR052906">
    <property type="entry name" value="Type_IV_Methyl-Rstrct_Enzyme"/>
</dbReference>
<dbReference type="GO" id="GO:0009307">
    <property type="term" value="P:DNA restriction-modification system"/>
    <property type="evidence" value="ECO:0007669"/>
    <property type="project" value="InterPro"/>
</dbReference>
<reference evidence="3 4" key="1">
    <citation type="submission" date="2018-07" db="EMBL/GenBank/DDBJ databases">
        <authorList>
            <person name="Ye Y."/>
        </authorList>
    </citation>
    <scope>NUCLEOTIDE SEQUENCE [LARGE SCALE GENOMIC DNA]</scope>
    <source>
        <strain evidence="4">H14(2018)</strain>
    </source>
</reference>
<dbReference type="Pfam" id="PF04471">
    <property type="entry name" value="Mrr_cat"/>
    <property type="match status" value="1"/>
</dbReference>
<evidence type="ECO:0000256" key="1">
    <source>
        <dbReference type="SAM" id="MobiDB-lite"/>
    </source>
</evidence>
<keyword evidence="3" id="KW-0540">Nuclease</keyword>
<protein>
    <submittedName>
        <fullName evidence="3">Restriction endonuclease</fullName>
    </submittedName>
</protein>
<dbReference type="PANTHER" id="PTHR30015">
    <property type="entry name" value="MRR RESTRICTION SYSTEM PROTEIN"/>
    <property type="match status" value="1"/>
</dbReference>
<dbReference type="InterPro" id="IPR011335">
    <property type="entry name" value="Restrct_endonuc-II-like"/>
</dbReference>